<evidence type="ECO:0000256" key="1">
    <source>
        <dbReference type="SAM" id="Phobius"/>
    </source>
</evidence>
<name>A0A3B1C939_9ZZZZ</name>
<accession>A0A3B1C939</accession>
<proteinExistence type="predicted"/>
<feature type="transmembrane region" description="Helical" evidence="1">
    <location>
        <begin position="133"/>
        <end position="155"/>
    </location>
</feature>
<gene>
    <name evidence="2" type="ORF">MNBD_NITROSPIRAE02-1366</name>
</gene>
<dbReference type="AlphaFoldDB" id="A0A3B1C939"/>
<protein>
    <submittedName>
        <fullName evidence="2">Uncharacterized protein</fullName>
    </submittedName>
</protein>
<evidence type="ECO:0000313" key="2">
    <source>
        <dbReference type="EMBL" id="VAX27026.1"/>
    </source>
</evidence>
<sequence>MKYMMNGGFKMNSFMRLTLSLTLVFFVGFWITNFLLFFHKTGLSYKSVVDYYLGSEAEFTAPRSYQGMLEVTHFHMPMMGLVILLLTHLLLFVPIRNGWRMFWVVIPFLSALTGEASGWLVRFLHPGFAYLKILAFCMLQISLGGVLGLLFWGIWRKDEKKMQDGDSRGL</sequence>
<keyword evidence="1" id="KW-1133">Transmembrane helix</keyword>
<feature type="transmembrane region" description="Helical" evidence="1">
    <location>
        <begin position="74"/>
        <end position="95"/>
    </location>
</feature>
<feature type="transmembrane region" description="Helical" evidence="1">
    <location>
        <begin position="102"/>
        <end position="121"/>
    </location>
</feature>
<organism evidence="2">
    <name type="scientific">hydrothermal vent metagenome</name>
    <dbReference type="NCBI Taxonomy" id="652676"/>
    <lineage>
        <taxon>unclassified sequences</taxon>
        <taxon>metagenomes</taxon>
        <taxon>ecological metagenomes</taxon>
    </lineage>
</organism>
<keyword evidence="1" id="KW-0472">Membrane</keyword>
<keyword evidence="1" id="KW-0812">Transmembrane</keyword>
<feature type="transmembrane region" description="Helical" evidence="1">
    <location>
        <begin position="21"/>
        <end position="39"/>
    </location>
</feature>
<reference evidence="2" key="1">
    <citation type="submission" date="2018-06" db="EMBL/GenBank/DDBJ databases">
        <authorList>
            <person name="Zhirakovskaya E."/>
        </authorList>
    </citation>
    <scope>NUCLEOTIDE SEQUENCE</scope>
</reference>
<dbReference type="EMBL" id="UOGH01000021">
    <property type="protein sequence ID" value="VAX27026.1"/>
    <property type="molecule type" value="Genomic_DNA"/>
</dbReference>